<evidence type="ECO:0000313" key="2">
    <source>
        <dbReference type="EMBL" id="KWS05469.1"/>
    </source>
</evidence>
<organism evidence="2 3">
    <name type="scientific">Lysobacter capsici AZ78</name>
    <dbReference type="NCBI Taxonomy" id="1444315"/>
    <lineage>
        <taxon>Bacteria</taxon>
        <taxon>Pseudomonadati</taxon>
        <taxon>Pseudomonadota</taxon>
        <taxon>Gammaproteobacteria</taxon>
        <taxon>Lysobacterales</taxon>
        <taxon>Lysobacteraceae</taxon>
        <taxon>Lysobacter</taxon>
    </lineage>
</organism>
<sequence length="152" mass="16153">MRILFAAALALAAALAAPCVSAQDTLFPSPAFRGGNTDWSIKLSTQNTTVVYELKVPQSVDRLNGPLKHVKAPQGQYQLVGVIGVEKSALTVKIAPVKPGQTCKDDDGDIGGSYGPYTYAVVVAPTPAKRAPGSKHKPWPRLWYGCGNFTLD</sequence>
<dbReference type="EMBL" id="JAJA02000001">
    <property type="protein sequence ID" value="KWS05469.1"/>
    <property type="molecule type" value="Genomic_DNA"/>
</dbReference>
<protein>
    <submittedName>
        <fullName evidence="2">Uncharacterized protein</fullName>
    </submittedName>
</protein>
<evidence type="ECO:0000313" key="3">
    <source>
        <dbReference type="Proteomes" id="UP000023435"/>
    </source>
</evidence>
<dbReference type="AlphaFoldDB" id="A0A108UAC3"/>
<dbReference type="OrthoDB" id="6025001at2"/>
<accession>A0A108UAC3</accession>
<evidence type="ECO:0000256" key="1">
    <source>
        <dbReference type="SAM" id="SignalP"/>
    </source>
</evidence>
<reference evidence="2 3" key="1">
    <citation type="journal article" date="2014" name="Genome Announc.">
        <title>Draft Genome Sequence of Lysobacter capsici AZ78, a Bacterium Antagonistic to Plant-Pathogenic Oomycetes.</title>
        <authorList>
            <person name="Puopolo G."/>
            <person name="Sonego P."/>
            <person name="Engelen K."/>
            <person name="Pertot I."/>
        </authorList>
    </citation>
    <scope>NUCLEOTIDE SEQUENCE [LARGE SCALE GENOMIC DNA]</scope>
    <source>
        <strain evidence="2 3">AZ78</strain>
    </source>
</reference>
<gene>
    <name evidence="2" type="ORF">AZ78_3021</name>
</gene>
<dbReference type="Proteomes" id="UP000023435">
    <property type="component" value="Unassembled WGS sequence"/>
</dbReference>
<keyword evidence="1" id="KW-0732">Signal</keyword>
<keyword evidence="3" id="KW-1185">Reference proteome</keyword>
<name>A0A108UAC3_9GAMM</name>
<dbReference type="RefSeq" id="WP_036114200.1">
    <property type="nucleotide sequence ID" value="NZ_JAJA02000001.1"/>
</dbReference>
<proteinExistence type="predicted"/>
<feature type="signal peptide" evidence="1">
    <location>
        <begin position="1"/>
        <end position="22"/>
    </location>
</feature>
<feature type="chain" id="PRO_5007131767" evidence="1">
    <location>
        <begin position="23"/>
        <end position="152"/>
    </location>
</feature>
<comment type="caution">
    <text evidence="2">The sequence shown here is derived from an EMBL/GenBank/DDBJ whole genome shotgun (WGS) entry which is preliminary data.</text>
</comment>